<gene>
    <name evidence="2" type="ORF">XBKB1_1110009</name>
</gene>
<dbReference type="AlphaFoldDB" id="A0A077PP64"/>
<dbReference type="Proteomes" id="UP000028493">
    <property type="component" value="Unassembled WGS sequence"/>
</dbReference>
<dbReference type="HOGENOM" id="CLU_1626419_0_0_6"/>
<protein>
    <submittedName>
        <fullName evidence="2">Uncharacterized protein</fullName>
    </submittedName>
</protein>
<evidence type="ECO:0000256" key="1">
    <source>
        <dbReference type="SAM" id="SignalP"/>
    </source>
</evidence>
<feature type="chain" id="PRO_5001722185" evidence="1">
    <location>
        <begin position="27"/>
        <end position="165"/>
    </location>
</feature>
<feature type="signal peptide" evidence="1">
    <location>
        <begin position="1"/>
        <end position="26"/>
    </location>
</feature>
<reference evidence="2" key="1">
    <citation type="submission" date="2013-07" db="EMBL/GenBank/DDBJ databases">
        <title>Sub-species coevolution in mutualistic symbiosis.</title>
        <authorList>
            <person name="Murfin K."/>
            <person name="Klassen J."/>
            <person name="Lee M."/>
            <person name="Forst S."/>
            <person name="Stock P."/>
            <person name="Goodrich-Blair H."/>
        </authorList>
    </citation>
    <scope>NUCLEOTIDE SEQUENCE [LARGE SCALE GENOMIC DNA]</scope>
    <source>
        <strain evidence="2">Kraussei Becker Underwood</strain>
    </source>
</reference>
<comment type="caution">
    <text evidence="2">The sequence shown here is derived from an EMBL/GenBank/DDBJ whole genome shotgun (WGS) entry which is preliminary data.</text>
</comment>
<organism evidence="2 3">
    <name type="scientific">Xenorhabdus bovienii str. kraussei Becker Underwood</name>
    <dbReference type="NCBI Taxonomy" id="1398204"/>
    <lineage>
        <taxon>Bacteria</taxon>
        <taxon>Pseudomonadati</taxon>
        <taxon>Pseudomonadota</taxon>
        <taxon>Gammaproteobacteria</taxon>
        <taxon>Enterobacterales</taxon>
        <taxon>Morganellaceae</taxon>
        <taxon>Xenorhabdus</taxon>
    </lineage>
</organism>
<accession>A0A077PP64</accession>
<keyword evidence="1" id="KW-0732">Signal</keyword>
<name>A0A077PP64_XENBV</name>
<evidence type="ECO:0000313" key="2">
    <source>
        <dbReference type="EMBL" id="CDH22372.1"/>
    </source>
</evidence>
<sequence>MFQKLYQLPFCLGMLLLTSLGNNAFAETATSSESPTVGMLNMPPVTPQEAAEYLSKRVVPPSSLPSHSKIWKYSSAQEYIEKEGRIRLNVDAVLGHEPPVGTMTKYGLKRADLAPKSSSVIKRSENTDDSGTATTVIIKKNQTSPAQITTIELPELRANKEILTK</sequence>
<evidence type="ECO:0000313" key="3">
    <source>
        <dbReference type="Proteomes" id="UP000028493"/>
    </source>
</evidence>
<dbReference type="EMBL" id="CBSZ010000015">
    <property type="protein sequence ID" value="CDH22372.1"/>
    <property type="molecule type" value="Genomic_DNA"/>
</dbReference>
<proteinExistence type="predicted"/>